<dbReference type="UniPathway" id="UPA00048">
    <property type="reaction ID" value="UER00071"/>
</dbReference>
<keyword evidence="8 10" id="KW-0456">Lyase</keyword>
<comment type="pathway">
    <text evidence="3 10">Amino-acid biosynthesis; L-leucine biosynthesis; L-leucine from 3-methyl-2-oxobutanoate: step 2/4.</text>
</comment>
<accession>A0A4R3LGI6</accession>
<keyword evidence="6 10" id="KW-0432">Leucine biosynthesis</keyword>
<comment type="caution">
    <text evidence="12">The sequence shown here is derived from an EMBL/GenBank/DDBJ whole genome shotgun (WGS) entry which is preliminary data.</text>
</comment>
<dbReference type="PANTHER" id="PTHR43345">
    <property type="entry name" value="3-ISOPROPYLMALATE DEHYDRATASE SMALL SUBUNIT 2-RELATED-RELATED"/>
    <property type="match status" value="1"/>
</dbReference>
<evidence type="ECO:0000256" key="1">
    <source>
        <dbReference type="ARBA" id="ARBA00000491"/>
    </source>
</evidence>
<reference evidence="12 14" key="1">
    <citation type="submission" date="2019-03" db="EMBL/GenBank/DDBJ databases">
        <title>Genomic Encyclopedia of Type Strains, Phase IV (KMG-IV): sequencing the most valuable type-strain genomes for metagenomic binning, comparative biology and taxonomic classification.</title>
        <authorList>
            <person name="Goeker M."/>
        </authorList>
    </citation>
    <scope>NUCLEOTIDE SEQUENCE [LARGE SCALE GENOMIC DNA]</scope>
    <source>
        <strain evidence="12 14">DSM 12034</strain>
    </source>
</reference>
<dbReference type="EMBL" id="VJNC01000012">
    <property type="protein sequence ID" value="TSE20679.1"/>
    <property type="molecule type" value="Genomic_DNA"/>
</dbReference>
<reference evidence="13 15" key="2">
    <citation type="submission" date="2019-07" db="EMBL/GenBank/DDBJ databases">
        <title>Tepidimonas ignava SPS-1037 draft genome.</title>
        <authorList>
            <person name="Da Costa M.S."/>
            <person name="Froufe H.J.C."/>
            <person name="Egas C."/>
            <person name="Albuquerque L."/>
        </authorList>
    </citation>
    <scope>NUCLEOTIDE SEQUENCE [LARGE SCALE GENOMIC DNA]</scope>
    <source>
        <strain evidence="13 15">SPS-1037</strain>
    </source>
</reference>
<evidence type="ECO:0000313" key="12">
    <source>
        <dbReference type="EMBL" id="TCS98608.1"/>
    </source>
</evidence>
<evidence type="ECO:0000313" key="14">
    <source>
        <dbReference type="Proteomes" id="UP000295536"/>
    </source>
</evidence>
<evidence type="ECO:0000256" key="3">
    <source>
        <dbReference type="ARBA" id="ARBA00004729"/>
    </source>
</evidence>
<dbReference type="Proteomes" id="UP000315577">
    <property type="component" value="Unassembled WGS sequence"/>
</dbReference>
<dbReference type="FunFam" id="3.20.19.10:FF:000003">
    <property type="entry name" value="3-isopropylmalate dehydratase small subunit"/>
    <property type="match status" value="1"/>
</dbReference>
<evidence type="ECO:0000256" key="6">
    <source>
        <dbReference type="ARBA" id="ARBA00022430"/>
    </source>
</evidence>
<sequence length="216" mass="24626">MERFTIHRGIVAPIDRENVDTDAIIPKQFLKSIHKSGFGPHLFDEWRYLDPGWPGKDPATRQPNPDFVLNQPRYQGASILLARKNFGCGSSREHAPWAIQQYGFRALIAPSFADIFFNNCFKNGLLPITLPETTVDQLFHEVAAFAGYELTIDLQRQVVVKPDGTEIGFDVQPFRKYCLLNGLDDIGLTLRHADKIRAFEAERLARFPWLARTWVG</sequence>
<dbReference type="EC" id="4.2.1.33" evidence="10"/>
<dbReference type="CDD" id="cd01577">
    <property type="entry name" value="IPMI_Swivel"/>
    <property type="match status" value="1"/>
</dbReference>
<evidence type="ECO:0000256" key="10">
    <source>
        <dbReference type="HAMAP-Rule" id="MF_01031"/>
    </source>
</evidence>
<dbReference type="Pfam" id="PF00694">
    <property type="entry name" value="Aconitase_C"/>
    <property type="match status" value="1"/>
</dbReference>
<organism evidence="12 14">
    <name type="scientific">Tepidimonas ignava</name>
    <dbReference type="NCBI Taxonomy" id="114249"/>
    <lineage>
        <taxon>Bacteria</taxon>
        <taxon>Pseudomonadati</taxon>
        <taxon>Pseudomonadota</taxon>
        <taxon>Betaproteobacteria</taxon>
        <taxon>Burkholderiales</taxon>
        <taxon>Tepidimonas</taxon>
    </lineage>
</organism>
<dbReference type="RefSeq" id="WP_132961944.1">
    <property type="nucleotide sequence ID" value="NZ_DAIPFN010000038.1"/>
</dbReference>
<comment type="function">
    <text evidence="2 10">Catalyzes the isomerization between 2-isopropylmalate and 3-isopropylmalate, via the formation of 2-isopropylmaleate.</text>
</comment>
<evidence type="ECO:0000256" key="7">
    <source>
        <dbReference type="ARBA" id="ARBA00022605"/>
    </source>
</evidence>
<evidence type="ECO:0000256" key="2">
    <source>
        <dbReference type="ARBA" id="ARBA00002695"/>
    </source>
</evidence>
<dbReference type="GO" id="GO:0009316">
    <property type="term" value="C:3-isopropylmalate dehydratase complex"/>
    <property type="evidence" value="ECO:0007669"/>
    <property type="project" value="InterPro"/>
</dbReference>
<dbReference type="InterPro" id="IPR004431">
    <property type="entry name" value="3-IsopropMal_deHydase_ssu"/>
</dbReference>
<evidence type="ECO:0000313" key="13">
    <source>
        <dbReference type="EMBL" id="TSE20679.1"/>
    </source>
</evidence>
<gene>
    <name evidence="10" type="primary">leuD</name>
    <name evidence="13" type="synonym">leuD1</name>
    <name evidence="12" type="ORF">EDC36_10430</name>
    <name evidence="13" type="ORF">Tigna_01872</name>
</gene>
<evidence type="ECO:0000313" key="15">
    <source>
        <dbReference type="Proteomes" id="UP000315577"/>
    </source>
</evidence>
<dbReference type="EMBL" id="SMAH01000004">
    <property type="protein sequence ID" value="TCS98608.1"/>
    <property type="molecule type" value="Genomic_DNA"/>
</dbReference>
<dbReference type="NCBIfam" id="TIGR00171">
    <property type="entry name" value="leuD"/>
    <property type="match status" value="1"/>
</dbReference>
<dbReference type="GO" id="GO:0009098">
    <property type="term" value="P:L-leucine biosynthetic process"/>
    <property type="evidence" value="ECO:0007669"/>
    <property type="project" value="UniProtKB-UniRule"/>
</dbReference>
<dbReference type="OrthoDB" id="9777465at2"/>
<feature type="domain" description="Aconitase A/isopropylmalate dehydratase small subunit swivel" evidence="11">
    <location>
        <begin position="1"/>
        <end position="132"/>
    </location>
</feature>
<evidence type="ECO:0000256" key="9">
    <source>
        <dbReference type="ARBA" id="ARBA00023304"/>
    </source>
</evidence>
<evidence type="ECO:0000256" key="8">
    <source>
        <dbReference type="ARBA" id="ARBA00023239"/>
    </source>
</evidence>
<keyword evidence="7 10" id="KW-0028">Amino-acid biosynthesis</keyword>
<name>A0A4R3LGI6_9BURK</name>
<dbReference type="Gene3D" id="3.20.19.10">
    <property type="entry name" value="Aconitase, domain 4"/>
    <property type="match status" value="1"/>
</dbReference>
<dbReference type="AlphaFoldDB" id="A0A4R3LGI6"/>
<evidence type="ECO:0000256" key="4">
    <source>
        <dbReference type="ARBA" id="ARBA00009845"/>
    </source>
</evidence>
<dbReference type="InterPro" id="IPR033940">
    <property type="entry name" value="IPMI_Swivel"/>
</dbReference>
<dbReference type="NCBIfam" id="NF002458">
    <property type="entry name" value="PRK01641.1"/>
    <property type="match status" value="1"/>
</dbReference>
<protein>
    <recommendedName>
        <fullName evidence="10">3-isopropylmalate dehydratase small subunit</fullName>
        <ecNumber evidence="10">4.2.1.33</ecNumber>
    </recommendedName>
    <alternativeName>
        <fullName evidence="10">Alpha-IPM isomerase</fullName>
        <shortName evidence="10">IPMI</shortName>
    </alternativeName>
    <alternativeName>
        <fullName evidence="10">Isopropylmalate isomerase</fullName>
    </alternativeName>
</protein>
<evidence type="ECO:0000256" key="5">
    <source>
        <dbReference type="ARBA" id="ARBA00011271"/>
    </source>
</evidence>
<evidence type="ECO:0000259" key="11">
    <source>
        <dbReference type="Pfam" id="PF00694"/>
    </source>
</evidence>
<keyword evidence="15" id="KW-1185">Reference proteome</keyword>
<keyword evidence="9 10" id="KW-0100">Branched-chain amino acid biosynthesis</keyword>
<comment type="similarity">
    <text evidence="4 10">Belongs to the LeuD family. LeuD type 1 subfamily.</text>
</comment>
<dbReference type="InterPro" id="IPR015928">
    <property type="entry name" value="Aconitase/3IPM_dehydase_swvl"/>
</dbReference>
<comment type="subunit">
    <text evidence="5 10">Heterodimer of LeuC and LeuD.</text>
</comment>
<dbReference type="Proteomes" id="UP000295536">
    <property type="component" value="Unassembled WGS sequence"/>
</dbReference>
<dbReference type="SUPFAM" id="SSF52016">
    <property type="entry name" value="LeuD/IlvD-like"/>
    <property type="match status" value="1"/>
</dbReference>
<dbReference type="PANTHER" id="PTHR43345:SF5">
    <property type="entry name" value="3-ISOPROPYLMALATE DEHYDRATASE SMALL SUBUNIT"/>
    <property type="match status" value="1"/>
</dbReference>
<dbReference type="GO" id="GO:0003861">
    <property type="term" value="F:3-isopropylmalate dehydratase activity"/>
    <property type="evidence" value="ECO:0007669"/>
    <property type="project" value="UniProtKB-UniRule"/>
</dbReference>
<comment type="catalytic activity">
    <reaction evidence="1 10">
        <text>(2R,3S)-3-isopropylmalate = (2S)-2-isopropylmalate</text>
        <dbReference type="Rhea" id="RHEA:32287"/>
        <dbReference type="ChEBI" id="CHEBI:1178"/>
        <dbReference type="ChEBI" id="CHEBI:35121"/>
        <dbReference type="EC" id="4.2.1.33"/>
    </reaction>
</comment>
<dbReference type="InterPro" id="IPR050075">
    <property type="entry name" value="LeuD"/>
</dbReference>
<proteinExistence type="inferred from homology"/>
<dbReference type="HAMAP" id="MF_01031">
    <property type="entry name" value="LeuD_type1"/>
    <property type="match status" value="1"/>
</dbReference>
<dbReference type="InterPro" id="IPR000573">
    <property type="entry name" value="AconitaseA/IPMdHydase_ssu_swvl"/>
</dbReference>